<proteinExistence type="predicted"/>
<dbReference type="AlphaFoldDB" id="A0A2V3DTG9"/>
<protein>
    <submittedName>
        <fullName evidence="1">Uncharacterized protein</fullName>
    </submittedName>
</protein>
<evidence type="ECO:0000313" key="1">
    <source>
        <dbReference type="EMBL" id="PXA66725.1"/>
    </source>
</evidence>
<comment type="caution">
    <text evidence="1">The sequence shown here is derived from an EMBL/GenBank/DDBJ whole genome shotgun (WGS) entry which is preliminary data.</text>
</comment>
<accession>A0A2V3DTG9</accession>
<sequence length="215" mass="22518">MPHAPFRLLRTTAVATTILGLAAGAHLLGGGTLPAPAIMVAIMALHILCSTIATRFQISPATMVALLASSQLVLHQSFEMLSHGVRAGVAPGAPAMSHHGMSAEEHASAMMASSVPLASSGIENLSHTVQMSPWMWAAHIAATLAAAVLLAYGEDALWALAGWLRPLYRSAAVVLEIPAKSSRPAIMPRPLPRLPWRNLRANTRRGPPAGVAIFA</sequence>
<dbReference type="RefSeq" id="WP_110105039.1">
    <property type="nucleotide sequence ID" value="NZ_JACBZZ010000001.1"/>
</dbReference>
<evidence type="ECO:0000313" key="2">
    <source>
        <dbReference type="Proteomes" id="UP000246303"/>
    </source>
</evidence>
<dbReference type="OrthoDB" id="4939448at2"/>
<dbReference type="EMBL" id="QHLZ01000002">
    <property type="protein sequence ID" value="PXA66725.1"/>
    <property type="molecule type" value="Genomic_DNA"/>
</dbReference>
<name>A0A2V3DTG9_9MICC</name>
<reference evidence="1 2" key="1">
    <citation type="submission" date="2018-05" db="EMBL/GenBank/DDBJ databases">
        <title>Genetic diversity of glacier-inhabiting Cryobacterium bacteria in China and description of Cryobacterium mengkeensis sp. nov. and Arthrobacter glacialis sp. nov.</title>
        <authorList>
            <person name="Liu Q."/>
            <person name="Xin Y.-H."/>
        </authorList>
    </citation>
    <scope>NUCLEOTIDE SEQUENCE [LARGE SCALE GENOMIC DNA]</scope>
    <source>
        <strain evidence="1 2">GP3</strain>
    </source>
</reference>
<organism evidence="1 2">
    <name type="scientific">Arthrobacter psychrochitiniphilus</name>
    <dbReference type="NCBI Taxonomy" id="291045"/>
    <lineage>
        <taxon>Bacteria</taxon>
        <taxon>Bacillati</taxon>
        <taxon>Actinomycetota</taxon>
        <taxon>Actinomycetes</taxon>
        <taxon>Micrococcales</taxon>
        <taxon>Micrococcaceae</taxon>
        <taxon>Arthrobacter</taxon>
    </lineage>
</organism>
<gene>
    <name evidence="1" type="ORF">CVS29_03895</name>
</gene>
<keyword evidence="2" id="KW-1185">Reference proteome</keyword>
<dbReference type="Proteomes" id="UP000246303">
    <property type="component" value="Unassembled WGS sequence"/>
</dbReference>